<keyword evidence="2" id="KW-1185">Reference proteome</keyword>
<comment type="caution">
    <text evidence="1">The sequence shown here is derived from an EMBL/GenBank/DDBJ whole genome shotgun (WGS) entry which is preliminary data.</text>
</comment>
<evidence type="ECO:0000313" key="1">
    <source>
        <dbReference type="EMBL" id="TGB00453.1"/>
    </source>
</evidence>
<evidence type="ECO:0000313" key="2">
    <source>
        <dbReference type="Proteomes" id="UP000298347"/>
    </source>
</evidence>
<dbReference type="OrthoDB" id="2417235at2"/>
<accession>A0A4Z0GSX0</accession>
<dbReference type="Proteomes" id="UP000298347">
    <property type="component" value="Unassembled WGS sequence"/>
</dbReference>
<reference evidence="1 2" key="1">
    <citation type="journal article" date="2015" name="Int. J. Syst. Evol. Microbiol.">
        <title>Sporolactobacillus shoreae sp. nov. and Sporolactobacillus spathodeae sp. nov., two spore-forming lactic acid bacteria isolated from tree barks in Thailand.</title>
        <authorList>
            <person name="Thamacharoensuk T."/>
            <person name="Kitahara M."/>
            <person name="Ohkuma M."/>
            <person name="Thongchul N."/>
            <person name="Tanasupawat S."/>
        </authorList>
    </citation>
    <scope>NUCLEOTIDE SEQUENCE [LARGE SCALE GENOMIC DNA]</scope>
    <source>
        <strain evidence="1 2">BK92</strain>
    </source>
</reference>
<organism evidence="1 2">
    <name type="scientific">Sporolactobacillus shoreae</name>
    <dbReference type="NCBI Taxonomy" id="1465501"/>
    <lineage>
        <taxon>Bacteria</taxon>
        <taxon>Bacillati</taxon>
        <taxon>Bacillota</taxon>
        <taxon>Bacilli</taxon>
        <taxon>Bacillales</taxon>
        <taxon>Sporolactobacillaceae</taxon>
        <taxon>Sporolactobacillus</taxon>
    </lineage>
</organism>
<gene>
    <name evidence="1" type="ORF">E4665_01910</name>
</gene>
<name>A0A4Z0GSX0_9BACL</name>
<dbReference type="AlphaFoldDB" id="A0A4Z0GSX0"/>
<dbReference type="RefSeq" id="WP_135347097.1">
    <property type="nucleotide sequence ID" value="NZ_SRJD01000001.1"/>
</dbReference>
<dbReference type="EMBL" id="SRJD01000001">
    <property type="protein sequence ID" value="TGB00453.1"/>
    <property type="molecule type" value="Genomic_DNA"/>
</dbReference>
<protein>
    <submittedName>
        <fullName evidence="1">Uncharacterized protein</fullName>
    </submittedName>
</protein>
<sequence>MRQAASVFIMDIAHSSSLGNWNEVTEHLQEWEKVIQSWCGNVVKAKISHRRGDEILFVAEHYMTAFTIAVNMALQWKFVAQQPYFGISYGFIEENLDDLDIEIWNHPLIKQARLQSEKIKTLKKRETSIMFSDHLGTKRIITTPEILNLLAETLWKLRQKQSENQKIVCSLSYIYKEQKKIASLLHKTPSTISIQYSKGESELFRRSLLTMIKMLCSEESGENTDHALIILMHQLDDSIRTFMENHLGFFYPDLGKV</sequence>
<proteinExistence type="predicted"/>